<feature type="domain" description="Carrier" evidence="5">
    <location>
        <begin position="622"/>
        <end position="697"/>
    </location>
</feature>
<evidence type="ECO:0000256" key="3">
    <source>
        <dbReference type="ARBA" id="ARBA00022741"/>
    </source>
</evidence>
<comment type="caution">
    <text evidence="6">The sequence shown here is derived from an EMBL/GenBank/DDBJ whole genome shotgun (WGS) entry which is preliminary data.</text>
</comment>
<dbReference type="SUPFAM" id="SSF51735">
    <property type="entry name" value="NAD(P)-binding Rossmann-fold domains"/>
    <property type="match status" value="1"/>
</dbReference>
<keyword evidence="7" id="KW-1185">Reference proteome</keyword>
<accession>A0A1T3NLC9</accession>
<dbReference type="InterPro" id="IPR013120">
    <property type="entry name" value="FAR_NAD-bd"/>
</dbReference>
<dbReference type="GO" id="GO:0016020">
    <property type="term" value="C:membrane"/>
    <property type="evidence" value="ECO:0007669"/>
    <property type="project" value="TreeGrafter"/>
</dbReference>
<dbReference type="InterPro" id="IPR036291">
    <property type="entry name" value="NAD(P)-bd_dom_sf"/>
</dbReference>
<dbReference type="AlphaFoldDB" id="A0A1T3NLC9"/>
<dbReference type="Pfam" id="PF00550">
    <property type="entry name" value="PP-binding"/>
    <property type="match status" value="1"/>
</dbReference>
<keyword evidence="2" id="KW-0597">Phosphoprotein</keyword>
<dbReference type="Pfam" id="PF07993">
    <property type="entry name" value="NAD_binding_4"/>
    <property type="match status" value="1"/>
</dbReference>
<dbReference type="NCBIfam" id="TIGR01746">
    <property type="entry name" value="Thioester-redct"/>
    <property type="match status" value="1"/>
</dbReference>
<dbReference type="Gene3D" id="3.40.50.12780">
    <property type="entry name" value="N-terminal domain of ligase-like"/>
    <property type="match status" value="1"/>
</dbReference>
<reference evidence="6 7" key="1">
    <citation type="submission" date="2017-03" db="EMBL/GenBank/DDBJ databases">
        <title>Draft genome sequence of Streptomyces scabrisporus NF3, endophyte isolated from Amphipterygium adstringens.</title>
        <authorList>
            <person name="Vazquez M."/>
            <person name="Ceapa C.D."/>
            <person name="Rodriguez Luna D."/>
            <person name="Sanchez Esquivel S."/>
        </authorList>
    </citation>
    <scope>NUCLEOTIDE SEQUENCE [LARGE SCALE GENOMIC DNA]</scope>
    <source>
        <strain evidence="6 7">NF3</strain>
    </source>
</reference>
<dbReference type="InterPro" id="IPR010080">
    <property type="entry name" value="Thioester_reductase-like_dom"/>
</dbReference>
<dbReference type="InterPro" id="IPR020845">
    <property type="entry name" value="AMP-binding_CS"/>
</dbReference>
<dbReference type="SMART" id="SM00823">
    <property type="entry name" value="PKS_PP"/>
    <property type="match status" value="1"/>
</dbReference>
<dbReference type="PROSITE" id="PS00455">
    <property type="entry name" value="AMP_BINDING"/>
    <property type="match status" value="1"/>
</dbReference>
<dbReference type="InterPro" id="IPR000873">
    <property type="entry name" value="AMP-dep_synth/lig_dom"/>
</dbReference>
<protein>
    <submittedName>
        <fullName evidence="6">Oxidoreductase</fullName>
    </submittedName>
</protein>
<dbReference type="InterPro" id="IPR009081">
    <property type="entry name" value="PP-bd_ACP"/>
</dbReference>
<dbReference type="GO" id="GO:0016620">
    <property type="term" value="F:oxidoreductase activity, acting on the aldehyde or oxo group of donors, NAD or NADP as acceptor"/>
    <property type="evidence" value="ECO:0007669"/>
    <property type="project" value="InterPro"/>
</dbReference>
<dbReference type="InterPro" id="IPR042099">
    <property type="entry name" value="ANL_N_sf"/>
</dbReference>
<keyword evidence="1" id="KW-0596">Phosphopantetheine</keyword>
<dbReference type="GO" id="GO:0050661">
    <property type="term" value="F:NADP binding"/>
    <property type="evidence" value="ECO:0007669"/>
    <property type="project" value="InterPro"/>
</dbReference>
<proteinExistence type="predicted"/>
<dbReference type="Pfam" id="PF00501">
    <property type="entry name" value="AMP-binding"/>
    <property type="match status" value="1"/>
</dbReference>
<dbReference type="PANTHER" id="PTHR43272">
    <property type="entry name" value="LONG-CHAIN-FATTY-ACID--COA LIGASE"/>
    <property type="match status" value="1"/>
</dbReference>
<evidence type="ECO:0000259" key="5">
    <source>
        <dbReference type="PROSITE" id="PS50075"/>
    </source>
</evidence>
<dbReference type="GO" id="GO:0031177">
    <property type="term" value="F:phosphopantetheine binding"/>
    <property type="evidence" value="ECO:0007669"/>
    <property type="project" value="InterPro"/>
</dbReference>
<dbReference type="InterPro" id="IPR046407">
    <property type="entry name" value="CAR"/>
</dbReference>
<dbReference type="CDD" id="cd05235">
    <property type="entry name" value="SDR_e1"/>
    <property type="match status" value="1"/>
</dbReference>
<dbReference type="InterPro" id="IPR036736">
    <property type="entry name" value="ACP-like_sf"/>
</dbReference>
<sequence length="1144" mass="124318">MVARDPQLRAAVPVDSVGAAFRDSADSLVRSVALLMDAYARRPALGRRATRTVIDPESGRTTLELLPRFDTISYAELWERAGAVAAEWTRDGGCPVGAGDFVALYGFVGVDYTVLDLACLRSGAVSVPLPSSAAVARLRPIVDEVGPRVLAAGVEVLDSAVELVLSSRSKPRLVVFDHHPEVDDQRERFEAARKRLAEAGLPGIDALTVVTERGRTLPPAAYSNSDSDSDTMRLLVYTSGSTGEPKGAIYTERMLRRLWLGSIPADDGLPWITVHYLPLSHVAGRTALFHTLGHGGTAYFTAKSDVSTLFDDIRLVRPTQLMLVPRICDTLYREYRREPPRRAGQSAPEPRLGGRVLRVMCGSAPLSPELARFMESYLGRTVHDSYGSTEAGVVLFDSRVQRPAVREYKLVDVPESGYHTTDAPHPRGELLLGSEFVTPGYHGRPEATAEVFDEDGFYRTGDIMEQTGLDRLVYVGRRNDVLKLAQGEFVALSRLESVFATAALVRQVYVYGNGERAHLLAVLVPTEEAMARAEGDELKRALGESLHRVARQAQLEPYEVPRDFLVETEPFDTGNGLLSELRKNVRPRLKERYGDRLERLYERTSSGRPDELRALREGGADQPVLATVRRAAGAFLGLSVADLGPATSFTDLGIDSLSAPAFAELLGDVFGVEVPVGMLLGPACSLRAIAEHIEAVREFDEVRPSATTVHGAGGEVVRAADLTPDRFIDAATLKAARSLAASVRPAATGTVLLTGANGYLGRFVCLDLLERLAGTGGRLVCVVRGRDDAEARRRLDAAFDDGGDGELPRRYRDLATGRLDVLAGDIGRERLGLDAGTWRRLTEDVDRVLHLAALVNHVLPYDQLFGPNVAGTAELIKLALTGRIKPFTYLSSVGVAAGAEPARLDESADIRAASPERRLSDAYATGYATSKWAGEVLLRETHELCGLPVTVLRSDMILAHPRHAGQLNVTDVFTRLMLSLVATGIAPTSFYRRDAGAPRPRAHYDGLPVDFVARVVDTLGARDGDGFRTFNVVNPHDDGISLDTFVDRLVAAGHAIDRVDDHGVWFTRFEAALRALPEKRRRHSVLPLLHAFRQPAEPVAGSRLPAGRFARAVRAAGIGESEIPHLSAGLIDKYTADLRRLGLI</sequence>
<evidence type="ECO:0000313" key="7">
    <source>
        <dbReference type="Proteomes" id="UP000190037"/>
    </source>
</evidence>
<evidence type="ECO:0000256" key="4">
    <source>
        <dbReference type="ARBA" id="ARBA00022840"/>
    </source>
</evidence>
<organism evidence="6 7">
    <name type="scientific">Embleya scabrispora</name>
    <dbReference type="NCBI Taxonomy" id="159449"/>
    <lineage>
        <taxon>Bacteria</taxon>
        <taxon>Bacillati</taxon>
        <taxon>Actinomycetota</taxon>
        <taxon>Actinomycetes</taxon>
        <taxon>Kitasatosporales</taxon>
        <taxon>Streptomycetaceae</taxon>
        <taxon>Embleya</taxon>
    </lineage>
</organism>
<dbReference type="InterPro" id="IPR020806">
    <property type="entry name" value="PKS_PP-bd"/>
</dbReference>
<dbReference type="SUPFAM" id="SSF47336">
    <property type="entry name" value="ACP-like"/>
    <property type="match status" value="1"/>
</dbReference>
<dbReference type="GO" id="GO:0004467">
    <property type="term" value="F:long-chain fatty acid-CoA ligase activity"/>
    <property type="evidence" value="ECO:0007669"/>
    <property type="project" value="TreeGrafter"/>
</dbReference>
<dbReference type="PROSITE" id="PS50075">
    <property type="entry name" value="CARRIER"/>
    <property type="match status" value="1"/>
</dbReference>
<dbReference type="EMBL" id="MWQN01000004">
    <property type="protein sequence ID" value="OPC77647.1"/>
    <property type="molecule type" value="Genomic_DNA"/>
</dbReference>
<dbReference type="Gene3D" id="3.40.50.720">
    <property type="entry name" value="NAD(P)-binding Rossmann-like Domain"/>
    <property type="match status" value="1"/>
</dbReference>
<dbReference type="PANTHER" id="PTHR43272:SF33">
    <property type="entry name" value="AMP-BINDING DOMAIN-CONTAINING PROTEIN-RELATED"/>
    <property type="match status" value="1"/>
</dbReference>
<dbReference type="Proteomes" id="UP000190037">
    <property type="component" value="Unassembled WGS sequence"/>
</dbReference>
<dbReference type="GO" id="GO:0005524">
    <property type="term" value="F:ATP binding"/>
    <property type="evidence" value="ECO:0007669"/>
    <property type="project" value="UniProtKB-KW"/>
</dbReference>
<name>A0A1T3NLC9_9ACTN</name>
<keyword evidence="3" id="KW-0547">Nucleotide-binding</keyword>
<evidence type="ECO:0000256" key="1">
    <source>
        <dbReference type="ARBA" id="ARBA00022450"/>
    </source>
</evidence>
<gene>
    <name evidence="6" type="ORF">B4N89_43190</name>
</gene>
<dbReference type="SUPFAM" id="SSF56801">
    <property type="entry name" value="Acetyl-CoA synthetase-like"/>
    <property type="match status" value="1"/>
</dbReference>
<keyword evidence="4" id="KW-0067">ATP-binding</keyword>
<evidence type="ECO:0000256" key="2">
    <source>
        <dbReference type="ARBA" id="ARBA00022553"/>
    </source>
</evidence>
<dbReference type="NCBIfam" id="NF041592">
    <property type="entry name" value="carboxyl_red"/>
    <property type="match status" value="1"/>
</dbReference>
<dbReference type="Gene3D" id="1.10.1200.10">
    <property type="entry name" value="ACP-like"/>
    <property type="match status" value="1"/>
</dbReference>
<dbReference type="GO" id="GO:0017000">
    <property type="term" value="P:antibiotic biosynthetic process"/>
    <property type="evidence" value="ECO:0007669"/>
    <property type="project" value="UniProtKB-ARBA"/>
</dbReference>
<evidence type="ECO:0000313" key="6">
    <source>
        <dbReference type="EMBL" id="OPC77647.1"/>
    </source>
</evidence>
<dbReference type="STRING" id="159449.B4N89_43190"/>